<organism evidence="1 2">
    <name type="scientific">Enterobacter asburiae</name>
    <dbReference type="NCBI Taxonomy" id="61645"/>
    <lineage>
        <taxon>Bacteria</taxon>
        <taxon>Pseudomonadati</taxon>
        <taxon>Pseudomonadota</taxon>
        <taxon>Gammaproteobacteria</taxon>
        <taxon>Enterobacterales</taxon>
        <taxon>Enterobacteriaceae</taxon>
        <taxon>Enterobacter</taxon>
        <taxon>Enterobacter cloacae complex</taxon>
    </lineage>
</organism>
<accession>A0A376FJ71</accession>
<gene>
    <name evidence="1" type="primary">fdoG_2</name>
    <name evidence="1" type="ORF">NCTC12123_04291</name>
</gene>
<dbReference type="AlphaFoldDB" id="A0A376FJ71"/>
<evidence type="ECO:0000313" key="2">
    <source>
        <dbReference type="Proteomes" id="UP000255163"/>
    </source>
</evidence>
<dbReference type="Proteomes" id="UP000255163">
    <property type="component" value="Unassembled WGS sequence"/>
</dbReference>
<dbReference type="SUPFAM" id="SSF53706">
    <property type="entry name" value="Formate dehydrogenase/DMSO reductase, domains 1-3"/>
    <property type="match status" value="1"/>
</dbReference>
<proteinExistence type="predicted"/>
<keyword evidence="1" id="KW-0560">Oxidoreductase</keyword>
<protein>
    <submittedName>
        <fullName evidence="1">Formate dehydrogenase alpha subunit</fullName>
        <ecNumber evidence="1">1.17.1.9</ecNumber>
    </submittedName>
</protein>
<dbReference type="EC" id="1.17.1.9" evidence="1"/>
<dbReference type="GO" id="GO:0008863">
    <property type="term" value="F:formate dehydrogenase (NAD+) activity"/>
    <property type="evidence" value="ECO:0007669"/>
    <property type="project" value="UniProtKB-EC"/>
</dbReference>
<dbReference type="EMBL" id="UFYI01000007">
    <property type="protein sequence ID" value="STD24224.1"/>
    <property type="molecule type" value="Genomic_DNA"/>
</dbReference>
<name>A0A376FJ71_ENTAS</name>
<evidence type="ECO:0000313" key="1">
    <source>
        <dbReference type="EMBL" id="STD24224.1"/>
    </source>
</evidence>
<reference evidence="1 2" key="1">
    <citation type="submission" date="2018-06" db="EMBL/GenBank/DDBJ databases">
        <authorList>
            <consortium name="Pathogen Informatics"/>
            <person name="Doyle S."/>
        </authorList>
    </citation>
    <scope>NUCLEOTIDE SEQUENCE [LARGE SCALE GENOMIC DNA]</scope>
    <source>
        <strain evidence="1 2">NCTC12123</strain>
    </source>
</reference>
<sequence length="65" mass="7627">MREDYHFEDGLFSGYDAEKRKYDKTSWNYELDEKGFAKRDTTLQHPRCGVEPAERARFPLHAGGC</sequence>